<dbReference type="HAMAP" id="MF_00040">
    <property type="entry name" value="RRF"/>
    <property type="match status" value="1"/>
</dbReference>
<accession>A6EUT8</accession>
<keyword evidence="4 6" id="KW-0648">Protein biosynthesis</keyword>
<name>A6EUT8_9GAMM</name>
<dbReference type="Pfam" id="PF01765">
    <property type="entry name" value="RRF"/>
    <property type="match status" value="1"/>
</dbReference>
<comment type="function">
    <text evidence="5 6">Responsible for the release of ribosomes from messenger RNA at the termination of protein biosynthesis. May increase the efficiency of translation by recycling ribosomes from one round of translation to another.</text>
</comment>
<evidence type="ECO:0000313" key="9">
    <source>
        <dbReference type="Proteomes" id="UP000005856"/>
    </source>
</evidence>
<dbReference type="FunFam" id="3.30.1360.40:FF:000001">
    <property type="entry name" value="Ribosome-recycling factor"/>
    <property type="match status" value="1"/>
</dbReference>
<keyword evidence="9" id="KW-1185">Reference proteome</keyword>
<dbReference type="InterPro" id="IPR023584">
    <property type="entry name" value="Ribosome_recyc_fac_dom"/>
</dbReference>
<dbReference type="Gene3D" id="1.10.132.20">
    <property type="entry name" value="Ribosome-recycling factor"/>
    <property type="match status" value="1"/>
</dbReference>
<dbReference type="GO" id="GO:0005829">
    <property type="term" value="C:cytosol"/>
    <property type="evidence" value="ECO:0007669"/>
    <property type="project" value="GOC"/>
</dbReference>
<dbReference type="EMBL" id="ABCP01000001">
    <property type="protein sequence ID" value="EDM49587.1"/>
    <property type="molecule type" value="Genomic_DNA"/>
</dbReference>
<dbReference type="InterPro" id="IPR036191">
    <property type="entry name" value="RRF_sf"/>
</dbReference>
<evidence type="ECO:0000256" key="6">
    <source>
        <dbReference type="HAMAP-Rule" id="MF_00040"/>
    </source>
</evidence>
<sequence length="194" mass="22070">MNNESEDAAVIDDIKADAEKKMKKSLESLSWAFNKIRTGRAHPSILDSVTVDYYGQETPLKQVASVNVEDNRTLAVSPWEKPLLPKIEKAIMMSDLGLNPSNNGEVIRIPMPMLTEETRKEMVKQARADAEHGKVSVRNARRDANSTLKELLKEKDINEDEERYGEEEIQKLTDRYIAEIEKQLKAKEEDLMAV</sequence>
<organism evidence="8 9">
    <name type="scientific">Marinobacter algicola DG893</name>
    <dbReference type="NCBI Taxonomy" id="443152"/>
    <lineage>
        <taxon>Bacteria</taxon>
        <taxon>Pseudomonadati</taxon>
        <taxon>Pseudomonadota</taxon>
        <taxon>Gammaproteobacteria</taxon>
        <taxon>Pseudomonadales</taxon>
        <taxon>Marinobacteraceae</taxon>
        <taxon>Marinobacter</taxon>
    </lineage>
</organism>
<dbReference type="PANTHER" id="PTHR20982">
    <property type="entry name" value="RIBOSOME RECYCLING FACTOR"/>
    <property type="match status" value="1"/>
</dbReference>
<feature type="domain" description="Ribosome recycling factor" evidence="7">
    <location>
        <begin position="32"/>
        <end position="192"/>
    </location>
</feature>
<comment type="similarity">
    <text evidence="2 6">Belongs to the RRF family.</text>
</comment>
<comment type="subcellular location">
    <subcellularLocation>
        <location evidence="1 6">Cytoplasm</location>
    </subcellularLocation>
</comment>
<dbReference type="PANTHER" id="PTHR20982:SF3">
    <property type="entry name" value="MITOCHONDRIAL RIBOSOME RECYCLING FACTOR PSEUDO 1"/>
    <property type="match status" value="1"/>
</dbReference>
<dbReference type="GO" id="GO:0043023">
    <property type="term" value="F:ribosomal large subunit binding"/>
    <property type="evidence" value="ECO:0007669"/>
    <property type="project" value="TreeGrafter"/>
</dbReference>
<dbReference type="GO" id="GO:0002184">
    <property type="term" value="P:cytoplasmic translational termination"/>
    <property type="evidence" value="ECO:0007669"/>
    <property type="project" value="TreeGrafter"/>
</dbReference>
<dbReference type="AlphaFoldDB" id="A6EUT8"/>
<evidence type="ECO:0000313" key="8">
    <source>
        <dbReference type="EMBL" id="EDM49587.1"/>
    </source>
</evidence>
<evidence type="ECO:0000256" key="4">
    <source>
        <dbReference type="ARBA" id="ARBA00022917"/>
    </source>
</evidence>
<dbReference type="eggNOG" id="COG0233">
    <property type="taxonomic scope" value="Bacteria"/>
</dbReference>
<comment type="caution">
    <text evidence="8">The sequence shown here is derived from an EMBL/GenBank/DDBJ whole genome shotgun (WGS) entry which is preliminary data.</text>
</comment>
<dbReference type="SUPFAM" id="SSF55194">
    <property type="entry name" value="Ribosome recycling factor, RRF"/>
    <property type="match status" value="1"/>
</dbReference>
<evidence type="ECO:0000256" key="5">
    <source>
        <dbReference type="ARBA" id="ARBA00025050"/>
    </source>
</evidence>
<dbReference type="Gene3D" id="3.30.1360.40">
    <property type="match status" value="1"/>
</dbReference>
<evidence type="ECO:0000256" key="2">
    <source>
        <dbReference type="ARBA" id="ARBA00005912"/>
    </source>
</evidence>
<evidence type="ECO:0000259" key="7">
    <source>
        <dbReference type="Pfam" id="PF01765"/>
    </source>
</evidence>
<keyword evidence="3 6" id="KW-0963">Cytoplasm</keyword>
<protein>
    <recommendedName>
        <fullName evidence="6">Ribosome-recycling factor</fullName>
        <shortName evidence="6">RRF</shortName>
    </recommendedName>
    <alternativeName>
        <fullName evidence="6">Ribosome-releasing factor</fullName>
    </alternativeName>
</protein>
<evidence type="ECO:0000256" key="3">
    <source>
        <dbReference type="ARBA" id="ARBA00022490"/>
    </source>
</evidence>
<dbReference type="FunFam" id="1.10.132.20:FF:000001">
    <property type="entry name" value="Ribosome-recycling factor"/>
    <property type="match status" value="1"/>
</dbReference>
<gene>
    <name evidence="6" type="primary">frr</name>
    <name evidence="8" type="ORF">MDG893_10316</name>
</gene>
<dbReference type="CDD" id="cd00520">
    <property type="entry name" value="RRF"/>
    <property type="match status" value="1"/>
</dbReference>
<dbReference type="InterPro" id="IPR002661">
    <property type="entry name" value="Ribosome_recyc_fac"/>
</dbReference>
<proteinExistence type="inferred from homology"/>
<evidence type="ECO:0000256" key="1">
    <source>
        <dbReference type="ARBA" id="ARBA00004496"/>
    </source>
</evidence>
<dbReference type="NCBIfam" id="TIGR00496">
    <property type="entry name" value="frr"/>
    <property type="match status" value="1"/>
</dbReference>
<dbReference type="STRING" id="443152.MDG893_10316"/>
<dbReference type="Proteomes" id="UP000005856">
    <property type="component" value="Unassembled WGS sequence"/>
</dbReference>
<reference evidence="8 9" key="1">
    <citation type="submission" date="2007-06" db="EMBL/GenBank/DDBJ databases">
        <authorList>
            <person name="Green D."/>
            <person name="Ferriera S."/>
            <person name="Johnson J."/>
            <person name="Kravitz S."/>
            <person name="Beeson K."/>
            <person name="Sutton G."/>
            <person name="Rogers Y.-H."/>
            <person name="Friedman R."/>
            <person name="Frazier M."/>
            <person name="Venter J.C."/>
        </authorList>
    </citation>
    <scope>NUCLEOTIDE SEQUENCE [LARGE SCALE GENOMIC DNA]</scope>
    <source>
        <strain evidence="8 9">DG893</strain>
    </source>
</reference>